<evidence type="ECO:0000313" key="4">
    <source>
        <dbReference type="Proteomes" id="UP001235094"/>
    </source>
</evidence>
<keyword evidence="1" id="KW-0175">Coiled coil</keyword>
<dbReference type="EMBL" id="JAUSVR010000003">
    <property type="protein sequence ID" value="MDQ0510223.1"/>
    <property type="molecule type" value="Genomic_DNA"/>
</dbReference>
<evidence type="ECO:0008006" key="5">
    <source>
        <dbReference type="Google" id="ProtNLM"/>
    </source>
</evidence>
<proteinExistence type="predicted"/>
<feature type="compositionally biased region" description="Low complexity" evidence="2">
    <location>
        <begin position="109"/>
        <end position="139"/>
    </location>
</feature>
<evidence type="ECO:0000256" key="1">
    <source>
        <dbReference type="SAM" id="Coils"/>
    </source>
</evidence>
<gene>
    <name evidence="3" type="ORF">QOZ99_001106</name>
</gene>
<evidence type="ECO:0000313" key="3">
    <source>
        <dbReference type="EMBL" id="MDQ0510223.1"/>
    </source>
</evidence>
<protein>
    <recommendedName>
        <fullName evidence="5">Cell division protein FtsL</fullName>
    </recommendedName>
</protein>
<accession>A0ABU0LNN6</accession>
<keyword evidence="4" id="KW-1185">Reference proteome</keyword>
<feature type="coiled-coil region" evidence="1">
    <location>
        <begin position="27"/>
        <end position="54"/>
    </location>
</feature>
<dbReference type="Proteomes" id="UP001235094">
    <property type="component" value="Unassembled WGS sequence"/>
</dbReference>
<name>A0ABU0LNN6_9HYPH</name>
<dbReference type="RefSeq" id="WP_306889003.1">
    <property type="nucleotide sequence ID" value="NZ_JAUSVR010000003.1"/>
</dbReference>
<comment type="caution">
    <text evidence="3">The sequence shown here is derived from an EMBL/GenBank/DDBJ whole genome shotgun (WGS) entry which is preliminary data.</text>
</comment>
<organism evidence="3 4">
    <name type="scientific">Ancylobacter amanitiformis</name>
    <dbReference type="NCBI Taxonomy" id="217069"/>
    <lineage>
        <taxon>Bacteria</taxon>
        <taxon>Pseudomonadati</taxon>
        <taxon>Pseudomonadota</taxon>
        <taxon>Alphaproteobacteria</taxon>
        <taxon>Hyphomicrobiales</taxon>
        <taxon>Xanthobacteraceae</taxon>
        <taxon>Ancylobacter</taxon>
    </lineage>
</organism>
<reference evidence="3 4" key="1">
    <citation type="submission" date="2023-07" db="EMBL/GenBank/DDBJ databases">
        <title>Genomic Encyclopedia of Type Strains, Phase IV (KMG-IV): sequencing the most valuable type-strain genomes for metagenomic binning, comparative biology and taxonomic classification.</title>
        <authorList>
            <person name="Goeker M."/>
        </authorList>
    </citation>
    <scope>NUCLEOTIDE SEQUENCE [LARGE SCALE GENOMIC DNA]</scope>
    <source>
        <strain evidence="3 4">DSM 15561</strain>
    </source>
</reference>
<evidence type="ECO:0000256" key="2">
    <source>
        <dbReference type="SAM" id="MobiDB-lite"/>
    </source>
</evidence>
<sequence>MFRVLNAVSVIALLLAAGVVYQVKYSAAFEAQKIAKLRDEIRSEKDRIALLNAEWARRTAPGRIQELAENHLDMQPLDINRMDTLASLPAKADANGDPLAGMIEALVDGPSSNPAAHAPAPGAAKPATPKPNAKTVAAARLPGDGLPPDPTAAAETPPLSAIPAAGNMAPARSRFTGPQGTVGDLDPVAADPYAPRRGDGR</sequence>
<feature type="region of interest" description="Disordered" evidence="2">
    <location>
        <begin position="107"/>
        <end position="201"/>
    </location>
</feature>